<proteinExistence type="predicted"/>
<sequence length="170" mass="18352">MVELPAWLKETLSMVPSPSGVSEQVGASLGVWRSWLVRGARAIIAENRRIDEDGTPLRGYIRFVREGWNASIAATYTKFVEASSAADAGLTELSARTVFLQDAAAKVNETRQHKPEVVVGASTVLAVALSLLGTRRRLIRNGVATAAATSAVVYGSLWWEKRPDDPPSGF</sequence>
<dbReference type="Proteomes" id="UP001230188">
    <property type="component" value="Unassembled WGS sequence"/>
</dbReference>
<evidence type="ECO:0000313" key="2">
    <source>
        <dbReference type="Proteomes" id="UP001230188"/>
    </source>
</evidence>
<gene>
    <name evidence="1" type="ORF">CTAYLR_010577</name>
</gene>
<protein>
    <submittedName>
        <fullName evidence="1">Uncharacterized protein</fullName>
    </submittedName>
</protein>
<dbReference type="EMBL" id="JAQMWT010000532">
    <property type="protein sequence ID" value="KAJ8599977.1"/>
    <property type="molecule type" value="Genomic_DNA"/>
</dbReference>
<organism evidence="1 2">
    <name type="scientific">Chrysophaeum taylorii</name>
    <dbReference type="NCBI Taxonomy" id="2483200"/>
    <lineage>
        <taxon>Eukaryota</taxon>
        <taxon>Sar</taxon>
        <taxon>Stramenopiles</taxon>
        <taxon>Ochrophyta</taxon>
        <taxon>Pelagophyceae</taxon>
        <taxon>Pelagomonadales</taxon>
        <taxon>Pelagomonadaceae</taxon>
        <taxon>Chrysophaeum</taxon>
    </lineage>
</organism>
<reference evidence="1" key="1">
    <citation type="submission" date="2023-01" db="EMBL/GenBank/DDBJ databases">
        <title>Metagenome sequencing of chrysophaentin producing Chrysophaeum taylorii.</title>
        <authorList>
            <person name="Davison J."/>
            <person name="Bewley C."/>
        </authorList>
    </citation>
    <scope>NUCLEOTIDE SEQUENCE</scope>
    <source>
        <strain evidence="1">NIES-1699</strain>
    </source>
</reference>
<name>A0AAD7U9R3_9STRA</name>
<evidence type="ECO:0000313" key="1">
    <source>
        <dbReference type="EMBL" id="KAJ8599977.1"/>
    </source>
</evidence>
<accession>A0AAD7U9R3</accession>
<keyword evidence="2" id="KW-1185">Reference proteome</keyword>
<dbReference type="AlphaFoldDB" id="A0AAD7U9R3"/>
<comment type="caution">
    <text evidence="1">The sequence shown here is derived from an EMBL/GenBank/DDBJ whole genome shotgun (WGS) entry which is preliminary data.</text>
</comment>